<evidence type="ECO:0000313" key="2">
    <source>
        <dbReference type="EMBL" id="OCL27318.1"/>
    </source>
</evidence>
<gene>
    <name evidence="2" type="ORF">U472_07605</name>
</gene>
<comment type="caution">
    <text evidence="2">The sequence shown here is derived from an EMBL/GenBank/DDBJ whole genome shotgun (WGS) entry which is preliminary data.</text>
</comment>
<dbReference type="AlphaFoldDB" id="A0A1C0AAJ4"/>
<name>A0A1C0AAJ4_9FIRM</name>
<proteinExistence type="predicted"/>
<sequence>MRKRVKLVLLSLMMLLLVGCVRPYKTPHIETIEPHQTAFLIPLVGDNKANQQEFMSESYLEERKVPTKEIEIPQRWVQTGRFNNQGQWRDSARLILVDRSPVTREWTQSPDTGTSSKNEGIIAESKESISFMVGVNASAQIDEQDAAKFLYRYNNKDLSYIMDTEIRAMVESAFVSNSGKLTMAEIIEKKAEIINEVRAEVIPYFEERGITITVLGLKGDIEYLNSQIQEAIDKKFKEEKALEAQRVANQRLIEEAEAKAKAELRAQQIINQKEIEAAEAKAKAAKLMSESLEFQIKLQELENQRVFVENWNGELPQIMGGDNGLLFNLPMNDLGK</sequence>
<organism evidence="2 3">
    <name type="scientific">Orenia metallireducens</name>
    <dbReference type="NCBI Taxonomy" id="1413210"/>
    <lineage>
        <taxon>Bacteria</taxon>
        <taxon>Bacillati</taxon>
        <taxon>Bacillota</taxon>
        <taxon>Clostridia</taxon>
        <taxon>Halanaerobiales</taxon>
        <taxon>Halobacteroidaceae</taxon>
        <taxon>Orenia</taxon>
    </lineage>
</organism>
<dbReference type="PROSITE" id="PS51257">
    <property type="entry name" value="PROKAR_LIPOPROTEIN"/>
    <property type="match status" value="1"/>
</dbReference>
<dbReference type="RefSeq" id="WP_068717077.1">
    <property type="nucleotide sequence ID" value="NZ_LWDV01000008.1"/>
</dbReference>
<feature type="coiled-coil region" evidence="1">
    <location>
        <begin position="239"/>
        <end position="304"/>
    </location>
</feature>
<reference evidence="2 3" key="2">
    <citation type="submission" date="2016-08" db="EMBL/GenBank/DDBJ databases">
        <title>Orenia metallireducens sp. nov. strain Z6, a Novel Metal-reducing Firmicute from the Deep Subsurface.</title>
        <authorList>
            <person name="Maxim B.I."/>
            <person name="Kenneth K."/>
            <person name="Flynn T.M."/>
            <person name="Oloughlin E.J."/>
            <person name="Locke R.A."/>
            <person name="Weber J.R."/>
            <person name="Egan S.M."/>
            <person name="Mackie R.I."/>
            <person name="Cann I.K."/>
        </authorList>
    </citation>
    <scope>NUCLEOTIDE SEQUENCE [LARGE SCALE GENOMIC DNA]</scope>
    <source>
        <strain evidence="2 3">Z6</strain>
    </source>
</reference>
<keyword evidence="1" id="KW-0175">Coiled coil</keyword>
<dbReference type="Gene3D" id="3.30.479.30">
    <property type="entry name" value="Band 7 domain"/>
    <property type="match status" value="1"/>
</dbReference>
<dbReference type="InterPro" id="IPR036013">
    <property type="entry name" value="Band_7/SPFH_dom_sf"/>
</dbReference>
<reference evidence="3" key="1">
    <citation type="submission" date="2016-07" db="EMBL/GenBank/DDBJ databases">
        <authorList>
            <person name="Florea S."/>
            <person name="Webb J.S."/>
            <person name="Jaromczyk J."/>
            <person name="Schardl C.L."/>
        </authorList>
    </citation>
    <scope>NUCLEOTIDE SEQUENCE [LARGE SCALE GENOMIC DNA]</scope>
    <source>
        <strain evidence="3">Z6</strain>
    </source>
</reference>
<keyword evidence="3" id="KW-1185">Reference proteome</keyword>
<protein>
    <submittedName>
        <fullName evidence="2">Uncharacterized protein</fullName>
    </submittedName>
</protein>
<dbReference type="OrthoDB" id="9812991at2"/>
<accession>A0A1C0AAJ4</accession>
<evidence type="ECO:0000313" key="3">
    <source>
        <dbReference type="Proteomes" id="UP000093514"/>
    </source>
</evidence>
<dbReference type="SUPFAM" id="SSF117892">
    <property type="entry name" value="Band 7/SPFH domain"/>
    <property type="match status" value="1"/>
</dbReference>
<evidence type="ECO:0000256" key="1">
    <source>
        <dbReference type="SAM" id="Coils"/>
    </source>
</evidence>
<dbReference type="EMBL" id="LWDV01000008">
    <property type="protein sequence ID" value="OCL27318.1"/>
    <property type="molecule type" value="Genomic_DNA"/>
</dbReference>
<dbReference type="Proteomes" id="UP000093514">
    <property type="component" value="Unassembled WGS sequence"/>
</dbReference>